<dbReference type="EMBL" id="FNEK01000105">
    <property type="protein sequence ID" value="SDL69101.1"/>
    <property type="molecule type" value="Genomic_DNA"/>
</dbReference>
<sequence length="132" mass="14733">MPVETRIYCEHGLVFHRFSGIVRISDIQTEMKRTLGNPEYHAGMNEIVDLRDATETEIDFPRLLGHTRQLQTLQEDSGVKKTLILVAGNELAFGMARMFQNIADDDASPLKVHVVTEIEEAKGSLGVADLPL</sequence>
<evidence type="ECO:0000313" key="1">
    <source>
        <dbReference type="EMBL" id="SDL69101.1"/>
    </source>
</evidence>
<keyword evidence="2" id="KW-1185">Reference proteome</keyword>
<organism evidence="1 2">
    <name type="scientific">Aliiruegeria lutimaris</name>
    <dbReference type="NCBI Taxonomy" id="571298"/>
    <lineage>
        <taxon>Bacteria</taxon>
        <taxon>Pseudomonadati</taxon>
        <taxon>Pseudomonadota</taxon>
        <taxon>Alphaproteobacteria</taxon>
        <taxon>Rhodobacterales</taxon>
        <taxon>Roseobacteraceae</taxon>
        <taxon>Aliiruegeria</taxon>
    </lineage>
</organism>
<proteinExistence type="predicted"/>
<dbReference type="Proteomes" id="UP000199382">
    <property type="component" value="Unassembled WGS sequence"/>
</dbReference>
<reference evidence="1 2" key="1">
    <citation type="submission" date="2016-10" db="EMBL/GenBank/DDBJ databases">
        <authorList>
            <person name="de Groot N.N."/>
        </authorList>
    </citation>
    <scope>NUCLEOTIDE SEQUENCE [LARGE SCALE GENOMIC DNA]</scope>
    <source>
        <strain evidence="1 2">DSM 25294</strain>
    </source>
</reference>
<dbReference type="AlphaFoldDB" id="A0A1G9M582"/>
<gene>
    <name evidence="1" type="ORF">SAMN04488026_110512</name>
</gene>
<evidence type="ECO:0000313" key="2">
    <source>
        <dbReference type="Proteomes" id="UP000199382"/>
    </source>
</evidence>
<accession>A0A1G9M582</accession>
<dbReference type="RefSeq" id="WP_093164284.1">
    <property type="nucleotide sequence ID" value="NZ_FNEK01000105.1"/>
</dbReference>
<protein>
    <submittedName>
        <fullName evidence="1">Uncharacterized protein</fullName>
    </submittedName>
</protein>
<name>A0A1G9M582_9RHOB</name>
<dbReference type="OrthoDB" id="7877306at2"/>